<dbReference type="AlphaFoldDB" id="A0A4C2A1V8"/>
<organism evidence="2 3">
    <name type="scientific">Eumeta variegata</name>
    <name type="common">Bagworm moth</name>
    <name type="synonym">Eumeta japonica</name>
    <dbReference type="NCBI Taxonomy" id="151549"/>
    <lineage>
        <taxon>Eukaryota</taxon>
        <taxon>Metazoa</taxon>
        <taxon>Ecdysozoa</taxon>
        <taxon>Arthropoda</taxon>
        <taxon>Hexapoda</taxon>
        <taxon>Insecta</taxon>
        <taxon>Pterygota</taxon>
        <taxon>Neoptera</taxon>
        <taxon>Endopterygota</taxon>
        <taxon>Lepidoptera</taxon>
        <taxon>Glossata</taxon>
        <taxon>Ditrysia</taxon>
        <taxon>Tineoidea</taxon>
        <taxon>Psychidae</taxon>
        <taxon>Oiketicinae</taxon>
        <taxon>Eumeta</taxon>
    </lineage>
</organism>
<keyword evidence="3" id="KW-1185">Reference proteome</keyword>
<accession>A0A4C2A1V8</accession>
<protein>
    <submittedName>
        <fullName evidence="2">Uncharacterized protein</fullName>
    </submittedName>
</protein>
<gene>
    <name evidence="2" type="ORF">EVAR_11220_1</name>
</gene>
<evidence type="ECO:0000256" key="1">
    <source>
        <dbReference type="SAM" id="MobiDB-lite"/>
    </source>
</evidence>
<proteinExistence type="predicted"/>
<sequence>MRDRNGRRNSRVSVNVFQIFTRTPRTQPPSPTPQRRPGARRGPNTNASRSQRADAFAEFVFPLLELHFAPAAATFLSLETRN</sequence>
<feature type="region of interest" description="Disordered" evidence="1">
    <location>
        <begin position="1"/>
        <end position="51"/>
    </location>
</feature>
<evidence type="ECO:0000313" key="2">
    <source>
        <dbReference type="EMBL" id="GBP92975.1"/>
    </source>
</evidence>
<dbReference type="EMBL" id="BGZK01002327">
    <property type="protein sequence ID" value="GBP92975.1"/>
    <property type="molecule type" value="Genomic_DNA"/>
</dbReference>
<name>A0A4C2A1V8_EUMVA</name>
<feature type="compositionally biased region" description="Low complexity" evidence="1">
    <location>
        <begin position="11"/>
        <end position="25"/>
    </location>
</feature>
<dbReference type="Proteomes" id="UP000299102">
    <property type="component" value="Unassembled WGS sequence"/>
</dbReference>
<comment type="caution">
    <text evidence="2">The sequence shown here is derived from an EMBL/GenBank/DDBJ whole genome shotgun (WGS) entry which is preliminary data.</text>
</comment>
<reference evidence="2 3" key="1">
    <citation type="journal article" date="2019" name="Commun. Biol.">
        <title>The bagworm genome reveals a unique fibroin gene that provides high tensile strength.</title>
        <authorList>
            <person name="Kono N."/>
            <person name="Nakamura H."/>
            <person name="Ohtoshi R."/>
            <person name="Tomita M."/>
            <person name="Numata K."/>
            <person name="Arakawa K."/>
        </authorList>
    </citation>
    <scope>NUCLEOTIDE SEQUENCE [LARGE SCALE GENOMIC DNA]</scope>
</reference>
<evidence type="ECO:0000313" key="3">
    <source>
        <dbReference type="Proteomes" id="UP000299102"/>
    </source>
</evidence>